<dbReference type="EMBL" id="AP021906">
    <property type="protein sequence ID" value="BBP90452.1"/>
    <property type="molecule type" value="Genomic_DNA"/>
</dbReference>
<proteinExistence type="predicted"/>
<sequence length="40" mass="4253">MQRVLVVATGALLSPMMVQQKETIPTIAHGVVFERAGGES</sequence>
<gene>
    <name evidence="1" type="ORF">BsIDN1_40700</name>
</gene>
<dbReference type="Proteomes" id="UP000464658">
    <property type="component" value="Chromosome"/>
</dbReference>
<evidence type="ECO:0000313" key="1">
    <source>
        <dbReference type="EMBL" id="BBP90452.1"/>
    </source>
</evidence>
<dbReference type="InterPro" id="IPR010894">
    <property type="entry name" value="SpoVAD"/>
</dbReference>
<name>A0A5S9MD00_BACIA</name>
<accession>A0A5S9MD00</accession>
<dbReference type="Pfam" id="PF07451">
    <property type="entry name" value="SpoVAD"/>
    <property type="match status" value="1"/>
</dbReference>
<reference evidence="1 2" key="1">
    <citation type="submission" date="2019-12" db="EMBL/GenBank/DDBJ databases">
        <title>Full genome sequence of a Bacillus safensis strain isolated from commercially available natto in Indonesia.</title>
        <authorList>
            <person name="Yoshida M."/>
            <person name="Uomi M."/>
            <person name="Waturangi D."/>
            <person name="Ekaputri J.J."/>
            <person name="Setiamarga D.H.E."/>
        </authorList>
    </citation>
    <scope>NUCLEOTIDE SEQUENCE [LARGE SCALE GENOMIC DNA]</scope>
    <source>
        <strain evidence="1 2">IDN1</strain>
    </source>
</reference>
<evidence type="ECO:0000313" key="2">
    <source>
        <dbReference type="Proteomes" id="UP000464658"/>
    </source>
</evidence>
<organism evidence="1 2">
    <name type="scientific">Bacillus safensis</name>
    <dbReference type="NCBI Taxonomy" id="561879"/>
    <lineage>
        <taxon>Bacteria</taxon>
        <taxon>Bacillati</taxon>
        <taxon>Bacillota</taxon>
        <taxon>Bacilli</taxon>
        <taxon>Bacillales</taxon>
        <taxon>Bacillaceae</taxon>
        <taxon>Bacillus</taxon>
    </lineage>
</organism>
<dbReference type="AlphaFoldDB" id="A0A5S9MD00"/>
<protein>
    <submittedName>
        <fullName evidence="1">Uncharacterized protein</fullName>
    </submittedName>
</protein>
<dbReference type="Gene3D" id="3.40.47.40">
    <property type="entry name" value="Stage V sporulation protein AD"/>
    <property type="match status" value="1"/>
</dbReference>
<dbReference type="InterPro" id="IPR038369">
    <property type="entry name" value="SpoVAD_sf"/>
</dbReference>